<evidence type="ECO:0000313" key="4">
    <source>
        <dbReference type="EMBL" id="RCI14572.1"/>
    </source>
</evidence>
<reference evidence="4 5" key="1">
    <citation type="journal article" date="2015" name="BMC Genomics">
        <title>Insights from the genome of Ophiocordyceps polyrhachis-furcata to pathogenicity and host specificity in insect fungi.</title>
        <authorList>
            <person name="Wichadakul D."/>
            <person name="Kobmoo N."/>
            <person name="Ingsriswang S."/>
            <person name="Tangphatsornruang S."/>
            <person name="Chantasingh D."/>
            <person name="Luangsa-ard J.J."/>
            <person name="Eurwilaichitr L."/>
        </authorList>
    </citation>
    <scope>NUCLEOTIDE SEQUENCE [LARGE SCALE GENOMIC DNA]</scope>
    <source>
        <strain evidence="4 5">BCC 54312</strain>
    </source>
</reference>
<comment type="caution">
    <text evidence="4">The sequence shown here is derived from an EMBL/GenBank/DDBJ whole genome shotgun (WGS) entry which is preliminary data.</text>
</comment>
<name>A0A367LJY3_9HYPO</name>
<feature type="binding site" evidence="3">
    <location>
        <position position="102"/>
    </location>
    <ligand>
        <name>dimethylallyl diphosphate</name>
        <dbReference type="ChEBI" id="CHEBI:57623"/>
    </ligand>
</feature>
<dbReference type="PANTHER" id="PTHR40627">
    <property type="entry name" value="INDOLE PRENYLTRANSFERASE TDIB-RELATED"/>
    <property type="match status" value="1"/>
</dbReference>
<dbReference type="OrthoDB" id="3354387at2759"/>
<protein>
    <recommendedName>
        <fullName evidence="6">Aromatic prenyltransferase</fullName>
    </recommendedName>
</protein>
<proteinExistence type="inferred from homology"/>
<dbReference type="NCBIfam" id="TIGR03429">
    <property type="entry name" value="arom_pren_DMATS"/>
    <property type="match status" value="1"/>
</dbReference>
<dbReference type="InterPro" id="IPR017795">
    <property type="entry name" value="ABBA_NscD-like"/>
</dbReference>
<organism evidence="4 5">
    <name type="scientific">Ophiocordyceps polyrhachis-furcata BCC 54312</name>
    <dbReference type="NCBI Taxonomy" id="1330021"/>
    <lineage>
        <taxon>Eukaryota</taxon>
        <taxon>Fungi</taxon>
        <taxon>Dikarya</taxon>
        <taxon>Ascomycota</taxon>
        <taxon>Pezizomycotina</taxon>
        <taxon>Sordariomycetes</taxon>
        <taxon>Hypocreomycetidae</taxon>
        <taxon>Hypocreales</taxon>
        <taxon>Ophiocordycipitaceae</taxon>
        <taxon>Ophiocordyceps</taxon>
    </lineage>
</organism>
<feature type="binding site" evidence="3">
    <location>
        <position position="265"/>
    </location>
    <ligand>
        <name>dimethylallyl diphosphate</name>
        <dbReference type="ChEBI" id="CHEBI:57623"/>
    </ligand>
</feature>
<accession>A0A367LJY3</accession>
<dbReference type="GO" id="GO:0009820">
    <property type="term" value="P:alkaloid metabolic process"/>
    <property type="evidence" value="ECO:0007669"/>
    <property type="project" value="InterPro"/>
</dbReference>
<dbReference type="PIRSF" id="PIRSF000509">
    <property type="entry name" value="Trp_DMAT"/>
    <property type="match status" value="1"/>
</dbReference>
<evidence type="ECO:0000256" key="1">
    <source>
        <dbReference type="ARBA" id="ARBA00010209"/>
    </source>
</evidence>
<dbReference type="PANTHER" id="PTHR40627:SF4">
    <property type="entry name" value="PRENYLTRANSFERASE ASQH1-RELATED"/>
    <property type="match status" value="1"/>
</dbReference>
<dbReference type="InterPro" id="IPR012148">
    <property type="entry name" value="ABBA_DMATS-like"/>
</dbReference>
<comment type="similarity">
    <text evidence="1">Belongs to the tryptophan dimethylallyltransferase family.</text>
</comment>
<sequence>MDAPPTQCQPWQALAQQRGYANEDEQYWGSKISPLVGSIMKWARYSTAEQHRVLTFLFTYIIPSCGPKPDDRGELSWKTCMNYDYTPVQLSLNFHDEKMTLRSTNIPIGHASGTADDPINQQAALDAIARQQRALPSNNTDWINHFVSKLFLEPDAAAALKAKASEFQIHCGPQCILSHDFPDGNVQCKVTFAPFWKAFATGFEIKSVLWDAILGLGQDAVPYKPALDVLGRYLASESAKAAGASPYFFCFDAVPEGSRKSSRIKIYFCTSRTALDAMVDIYTLGGFLSGPEMVQSLEALRILWKAIVKVPDHWPDDRDLPPSPSSTAAVIFNFEIQPGTELPAPKIYLPAHYYGRSELEMADGMDYFFQSQGLDTVYPPYKENFIKCFMNEEKQFTAVHHDIAFSMKPSGPYVTTYYKPELHAGDPMGG</sequence>
<feature type="binding site" evidence="3">
    <location>
        <position position="348"/>
    </location>
    <ligand>
        <name>dimethylallyl diphosphate</name>
        <dbReference type="ChEBI" id="CHEBI:57623"/>
    </ligand>
</feature>
<feature type="binding site" evidence="3">
    <location>
        <position position="417"/>
    </location>
    <ligand>
        <name>dimethylallyl diphosphate</name>
        <dbReference type="ChEBI" id="CHEBI:57623"/>
    </ligand>
</feature>
<dbReference type="GO" id="GO:0016765">
    <property type="term" value="F:transferase activity, transferring alkyl or aryl (other than methyl) groups"/>
    <property type="evidence" value="ECO:0007669"/>
    <property type="project" value="InterPro"/>
</dbReference>
<dbReference type="AlphaFoldDB" id="A0A367LJY3"/>
<keyword evidence="5" id="KW-1185">Reference proteome</keyword>
<dbReference type="Proteomes" id="UP000253664">
    <property type="component" value="Unassembled WGS sequence"/>
</dbReference>
<evidence type="ECO:0008006" key="6">
    <source>
        <dbReference type="Google" id="ProtNLM"/>
    </source>
</evidence>
<feature type="binding site" evidence="3">
    <location>
        <position position="189"/>
    </location>
    <ligand>
        <name>dimethylallyl diphosphate</name>
        <dbReference type="ChEBI" id="CHEBI:57623"/>
    </ligand>
</feature>
<evidence type="ECO:0000313" key="5">
    <source>
        <dbReference type="Proteomes" id="UP000253664"/>
    </source>
</evidence>
<feature type="binding site" evidence="3">
    <location>
        <position position="263"/>
    </location>
    <ligand>
        <name>dimethylallyl diphosphate</name>
        <dbReference type="ChEBI" id="CHEBI:57623"/>
    </ligand>
</feature>
<feature type="binding site" evidence="3">
    <location>
        <position position="267"/>
    </location>
    <ligand>
        <name>dimethylallyl diphosphate</name>
        <dbReference type="ChEBI" id="CHEBI:57623"/>
    </ligand>
</feature>
<evidence type="ECO:0000256" key="2">
    <source>
        <dbReference type="ARBA" id="ARBA00022679"/>
    </source>
</evidence>
<feature type="binding site" evidence="3">
    <location>
        <position position="413"/>
    </location>
    <ligand>
        <name>dimethylallyl diphosphate</name>
        <dbReference type="ChEBI" id="CHEBI:57623"/>
    </ligand>
</feature>
<dbReference type="CDD" id="cd13929">
    <property type="entry name" value="PT-DMATS_CymD"/>
    <property type="match status" value="1"/>
</dbReference>
<gene>
    <name evidence="4" type="ORF">L249_6642</name>
</gene>
<evidence type="ECO:0000256" key="3">
    <source>
        <dbReference type="PIRSR" id="PIRSR000509-1"/>
    </source>
</evidence>
<dbReference type="Pfam" id="PF11991">
    <property type="entry name" value="Trp_DMAT"/>
    <property type="match status" value="1"/>
</dbReference>
<dbReference type="EMBL" id="LKCN02000003">
    <property type="protein sequence ID" value="RCI14572.1"/>
    <property type="molecule type" value="Genomic_DNA"/>
</dbReference>
<keyword evidence="2" id="KW-0808">Transferase</keyword>